<feature type="coiled-coil region" evidence="1">
    <location>
        <begin position="44"/>
        <end position="71"/>
    </location>
</feature>
<protein>
    <submittedName>
        <fullName evidence="2">Uncharacterized protein</fullName>
    </submittedName>
</protein>
<dbReference type="Pfam" id="PF08641">
    <property type="entry name" value="Mis14"/>
    <property type="match status" value="1"/>
</dbReference>
<sequence>MENWIEQIFTMAGPNILIGGEPYEEVFKTSEAHEPLDAKLAKTLSDLDKQIAILQIEISEQRRKYSEAIKKMTIQEINIKNKEIKKTKIHDVSPSIIEIDDDPEVHWESVQKKYQNILQLVGDLTKNEKNENNNIYSSLIAKLKNIDTMITNYKEEKK</sequence>
<reference evidence="2 3" key="1">
    <citation type="submission" date="2016-08" db="EMBL/GenBank/DDBJ databases">
        <title>A Parts List for Fungal Cellulosomes Revealed by Comparative Genomics.</title>
        <authorList>
            <consortium name="DOE Joint Genome Institute"/>
            <person name="Haitjema C.H."/>
            <person name="Gilmore S.P."/>
            <person name="Henske J.K."/>
            <person name="Solomon K.V."/>
            <person name="De Groot R."/>
            <person name="Kuo A."/>
            <person name="Mondo S.J."/>
            <person name="Salamov A.A."/>
            <person name="Labutti K."/>
            <person name="Zhao Z."/>
            <person name="Chiniquy J."/>
            <person name="Barry K."/>
            <person name="Brewer H.M."/>
            <person name="Purvine S.O."/>
            <person name="Wright A.T."/>
            <person name="Boxma B."/>
            <person name="Van Alen T."/>
            <person name="Hackstein J.H."/>
            <person name="Baker S.E."/>
            <person name="Grigoriev I.V."/>
            <person name="O'Malley M.A."/>
        </authorList>
    </citation>
    <scope>NUCLEOTIDE SEQUENCE [LARGE SCALE GENOMIC DNA]</scope>
    <source>
        <strain evidence="2 3">G1</strain>
    </source>
</reference>
<feature type="non-terminal residue" evidence="2">
    <location>
        <position position="158"/>
    </location>
</feature>
<evidence type="ECO:0000313" key="3">
    <source>
        <dbReference type="Proteomes" id="UP000193920"/>
    </source>
</evidence>
<dbReference type="GO" id="GO:0000776">
    <property type="term" value="C:kinetochore"/>
    <property type="evidence" value="ECO:0007669"/>
    <property type="project" value="InterPro"/>
</dbReference>
<evidence type="ECO:0000313" key="2">
    <source>
        <dbReference type="EMBL" id="ORY72546.1"/>
    </source>
</evidence>
<accession>A0A1Y2EMT6</accession>
<keyword evidence="3" id="KW-1185">Reference proteome</keyword>
<dbReference type="OrthoDB" id="2135762at2759"/>
<gene>
    <name evidence="2" type="ORF">LY90DRAFT_667133</name>
</gene>
<dbReference type="EMBL" id="MCOG01000039">
    <property type="protein sequence ID" value="ORY72546.1"/>
    <property type="molecule type" value="Genomic_DNA"/>
</dbReference>
<evidence type="ECO:0000256" key="1">
    <source>
        <dbReference type="SAM" id="Coils"/>
    </source>
</evidence>
<organism evidence="2 3">
    <name type="scientific">Neocallimastix californiae</name>
    <dbReference type="NCBI Taxonomy" id="1754190"/>
    <lineage>
        <taxon>Eukaryota</taxon>
        <taxon>Fungi</taxon>
        <taxon>Fungi incertae sedis</taxon>
        <taxon>Chytridiomycota</taxon>
        <taxon>Chytridiomycota incertae sedis</taxon>
        <taxon>Neocallimastigomycetes</taxon>
        <taxon>Neocallimastigales</taxon>
        <taxon>Neocallimastigaceae</taxon>
        <taxon>Neocallimastix</taxon>
    </lineage>
</organism>
<dbReference type="InterPro" id="IPR013950">
    <property type="entry name" value="Mis14/Nsl1"/>
</dbReference>
<dbReference type="AlphaFoldDB" id="A0A1Y2EMT6"/>
<keyword evidence="1" id="KW-0175">Coiled coil</keyword>
<dbReference type="Proteomes" id="UP000193920">
    <property type="component" value="Unassembled WGS sequence"/>
</dbReference>
<dbReference type="GO" id="GO:0000070">
    <property type="term" value="P:mitotic sister chromatid segregation"/>
    <property type="evidence" value="ECO:0007669"/>
    <property type="project" value="InterPro"/>
</dbReference>
<name>A0A1Y2EMT6_9FUNG</name>
<comment type="caution">
    <text evidence="2">The sequence shown here is derived from an EMBL/GenBank/DDBJ whole genome shotgun (WGS) entry which is preliminary data.</text>
</comment>
<proteinExistence type="predicted"/>